<proteinExistence type="predicted"/>
<evidence type="ECO:0000313" key="1">
    <source>
        <dbReference type="EMBL" id="GAH48029.1"/>
    </source>
</evidence>
<dbReference type="AlphaFoldDB" id="X1H2F6"/>
<comment type="caution">
    <text evidence="1">The sequence shown here is derived from an EMBL/GenBank/DDBJ whole genome shotgun (WGS) entry which is preliminary data.</text>
</comment>
<dbReference type="EMBL" id="BARU01022913">
    <property type="protein sequence ID" value="GAH48029.1"/>
    <property type="molecule type" value="Genomic_DNA"/>
</dbReference>
<reference evidence="1" key="1">
    <citation type="journal article" date="2014" name="Front. Microbiol.">
        <title>High frequency of phylogenetically diverse reductive dehalogenase-homologous genes in deep subseafloor sedimentary metagenomes.</title>
        <authorList>
            <person name="Kawai M."/>
            <person name="Futagami T."/>
            <person name="Toyoda A."/>
            <person name="Takaki Y."/>
            <person name="Nishi S."/>
            <person name="Hori S."/>
            <person name="Arai W."/>
            <person name="Tsubouchi T."/>
            <person name="Morono Y."/>
            <person name="Uchiyama I."/>
            <person name="Ito T."/>
            <person name="Fujiyama A."/>
            <person name="Inagaki F."/>
            <person name="Takami H."/>
        </authorList>
    </citation>
    <scope>NUCLEOTIDE SEQUENCE</scope>
    <source>
        <strain evidence="1">Expedition CK06-06</strain>
    </source>
</reference>
<accession>X1H2F6</accession>
<protein>
    <submittedName>
        <fullName evidence="1">Uncharacterized protein</fullName>
    </submittedName>
</protein>
<gene>
    <name evidence="1" type="ORF">S03H2_37254</name>
</gene>
<name>X1H2F6_9ZZZZ</name>
<organism evidence="1">
    <name type="scientific">marine sediment metagenome</name>
    <dbReference type="NCBI Taxonomy" id="412755"/>
    <lineage>
        <taxon>unclassified sequences</taxon>
        <taxon>metagenomes</taxon>
        <taxon>ecological metagenomes</taxon>
    </lineage>
</organism>
<feature type="non-terminal residue" evidence="1">
    <location>
        <position position="65"/>
    </location>
</feature>
<sequence>MRKVQVTAVFWTMLLAVPFTAFALSLAAYTTEHMSEMIAWVASVSQATTVGGRGWLPELSARWPE</sequence>